<accession>A0A1T4UY07</accession>
<evidence type="ECO:0000256" key="1">
    <source>
        <dbReference type="SAM" id="Coils"/>
    </source>
</evidence>
<feature type="coiled-coil region" evidence="1">
    <location>
        <begin position="104"/>
        <end position="138"/>
    </location>
</feature>
<dbReference type="RefSeq" id="WP_078927878.1">
    <property type="nucleotide sequence ID" value="NZ_FUXX01000002.1"/>
</dbReference>
<gene>
    <name evidence="2" type="ORF">SAMN02745213_00258</name>
</gene>
<dbReference type="EMBL" id="FUXX01000002">
    <property type="protein sequence ID" value="SKA57580.1"/>
    <property type="molecule type" value="Genomic_DNA"/>
</dbReference>
<name>A0A1T4UY07_9GAMM</name>
<protein>
    <submittedName>
        <fullName evidence="2">Uncharacterized protein</fullName>
    </submittedName>
</protein>
<evidence type="ECO:0000313" key="3">
    <source>
        <dbReference type="Proteomes" id="UP000242432"/>
    </source>
</evidence>
<keyword evidence="1" id="KW-0175">Coiled coil</keyword>
<organism evidence="2 3">
    <name type="scientific">Succinivibrio dextrinosolvens DSM 3072</name>
    <dbReference type="NCBI Taxonomy" id="1123324"/>
    <lineage>
        <taxon>Bacteria</taxon>
        <taxon>Pseudomonadati</taxon>
        <taxon>Pseudomonadota</taxon>
        <taxon>Gammaproteobacteria</taxon>
        <taxon>Aeromonadales</taxon>
        <taxon>Succinivibrionaceae</taxon>
        <taxon>Succinivibrio</taxon>
    </lineage>
</organism>
<reference evidence="3" key="1">
    <citation type="submission" date="2017-02" db="EMBL/GenBank/DDBJ databases">
        <authorList>
            <person name="Varghese N."/>
            <person name="Submissions S."/>
        </authorList>
    </citation>
    <scope>NUCLEOTIDE SEQUENCE [LARGE SCALE GENOMIC DNA]</scope>
    <source>
        <strain evidence="3">DSM 3072</strain>
    </source>
</reference>
<evidence type="ECO:0000313" key="2">
    <source>
        <dbReference type="EMBL" id="SKA57580.1"/>
    </source>
</evidence>
<sequence length="446" mass="52787">MDNNRNIDDLSEVEYENLVKDYETTKISINDLIAKYKLDPSCKKFGFYNAFTRYIKTKLGCPNCGARLYREVFPRKTDRRVVYKCFECTHSDVPYCQCDFCRDVRAKELERHRELLEQEQAEEEKRKQEELLKQAYYRAHLIDYLKDQSNQTEFFSFYDLSLEDQIAISSICSKATLIDNTGVLISFELQPGIKENFFPQTEKFELWLEQAFKNRLISVDPHSKIDAFIFNDGSLKIDLNKVNFKIMIKELYDSENYDENLKKIRTMCFSYPETDSFVNNVKELWHEIGYQEIVYYINYRLKLINPKFEEYIPTLKIERCIRSLFKSGVSIGKIQALIHGAVSSTTSYLPNINENLPHIKNHLIFMIEKKAKELLNDHNRFKNAPRDYRICQSDISYIFFNIFLGMDSDKNPNIINETPCNDEVIRSLLQNKKTRNEDSLDEIQFI</sequence>
<dbReference type="AlphaFoldDB" id="A0A1T4UY07"/>
<keyword evidence="3" id="KW-1185">Reference proteome</keyword>
<proteinExistence type="predicted"/>
<dbReference type="Proteomes" id="UP000242432">
    <property type="component" value="Unassembled WGS sequence"/>
</dbReference>